<accession>A0A1T5DW31</accession>
<sequence length="304" mass="33959">MENQNQEQPIRKDSNKIYFLVVVILALLGTNAYLFFKDKKANDRIVTISDEKSVMQTEIDKIEAELDNASANNIKLSEQMQNDQSLAREKIQELRTALRKGELTQGQLEKAQTDIKQLRYFVTKYTADIEVLRKQNITLTSERDVLKSAVDSVSSKASDLERQNQELNTKVLAAAALKTGNVSVSAFEIRNNGKENGVTRANTAEKIRINFSAVNNSIAEKGLHDIYIRVIDPSGNLIISNSGGMFTADDEELQYTYKTAIEFANDGKAYSIDWANPGKFTKGTYTVMLYADGYTMGKGAVTLR</sequence>
<dbReference type="OrthoDB" id="1115172at2"/>
<keyword evidence="4" id="KW-1185">Reference proteome</keyword>
<dbReference type="AlphaFoldDB" id="A0A1T5DW31"/>
<evidence type="ECO:0000256" key="2">
    <source>
        <dbReference type="SAM" id="Phobius"/>
    </source>
</evidence>
<gene>
    <name evidence="3" type="ORF">SAMN05661099_2652</name>
</gene>
<reference evidence="4" key="1">
    <citation type="submission" date="2017-02" db="EMBL/GenBank/DDBJ databases">
        <authorList>
            <person name="Varghese N."/>
            <person name="Submissions S."/>
        </authorList>
    </citation>
    <scope>NUCLEOTIDE SEQUENCE [LARGE SCALE GENOMIC DNA]</scope>
    <source>
        <strain evidence="4">DSM 22385</strain>
    </source>
</reference>
<dbReference type="STRING" id="572036.SAMN05661099_2652"/>
<name>A0A1T5DW31_9SPHI</name>
<feature type="coiled-coil region" evidence="1">
    <location>
        <begin position="52"/>
        <end position="97"/>
    </location>
</feature>
<dbReference type="EMBL" id="FUYR01000002">
    <property type="protein sequence ID" value="SKB75854.1"/>
    <property type="molecule type" value="Genomic_DNA"/>
</dbReference>
<feature type="coiled-coil region" evidence="1">
    <location>
        <begin position="150"/>
        <end position="177"/>
    </location>
</feature>
<feature type="transmembrane region" description="Helical" evidence="2">
    <location>
        <begin position="17"/>
        <end position="36"/>
    </location>
</feature>
<keyword evidence="1" id="KW-0175">Coiled coil</keyword>
<organism evidence="3 4">
    <name type="scientific">Daejeonella lutea</name>
    <dbReference type="NCBI Taxonomy" id="572036"/>
    <lineage>
        <taxon>Bacteria</taxon>
        <taxon>Pseudomonadati</taxon>
        <taxon>Bacteroidota</taxon>
        <taxon>Sphingobacteriia</taxon>
        <taxon>Sphingobacteriales</taxon>
        <taxon>Sphingobacteriaceae</taxon>
        <taxon>Daejeonella</taxon>
    </lineage>
</organism>
<evidence type="ECO:0000313" key="3">
    <source>
        <dbReference type="EMBL" id="SKB75854.1"/>
    </source>
</evidence>
<dbReference type="Proteomes" id="UP000189981">
    <property type="component" value="Unassembled WGS sequence"/>
</dbReference>
<evidence type="ECO:0000256" key="1">
    <source>
        <dbReference type="SAM" id="Coils"/>
    </source>
</evidence>
<keyword evidence="2" id="KW-0472">Membrane</keyword>
<evidence type="ECO:0008006" key="5">
    <source>
        <dbReference type="Google" id="ProtNLM"/>
    </source>
</evidence>
<proteinExistence type="predicted"/>
<keyword evidence="2" id="KW-0812">Transmembrane</keyword>
<evidence type="ECO:0000313" key="4">
    <source>
        <dbReference type="Proteomes" id="UP000189981"/>
    </source>
</evidence>
<dbReference type="RefSeq" id="WP_079703138.1">
    <property type="nucleotide sequence ID" value="NZ_FUYR01000002.1"/>
</dbReference>
<keyword evidence="2" id="KW-1133">Transmembrane helix</keyword>
<protein>
    <recommendedName>
        <fullName evidence="5">Cell division protein ZapB</fullName>
    </recommendedName>
</protein>